<feature type="region of interest" description="Disordered" evidence="1">
    <location>
        <begin position="1"/>
        <end position="30"/>
    </location>
</feature>
<accession>A0A8S1J1H9</accession>
<gene>
    <name evidence="2" type="ORF">OSTQU699_LOCUS2769</name>
</gene>
<evidence type="ECO:0000313" key="2">
    <source>
        <dbReference type="EMBL" id="CAD7697408.1"/>
    </source>
</evidence>
<reference evidence="2" key="1">
    <citation type="submission" date="2020-12" db="EMBL/GenBank/DDBJ databases">
        <authorList>
            <person name="Iha C."/>
        </authorList>
    </citation>
    <scope>NUCLEOTIDE SEQUENCE</scope>
</reference>
<organism evidence="2 3">
    <name type="scientific">Ostreobium quekettii</name>
    <dbReference type="NCBI Taxonomy" id="121088"/>
    <lineage>
        <taxon>Eukaryota</taxon>
        <taxon>Viridiplantae</taxon>
        <taxon>Chlorophyta</taxon>
        <taxon>core chlorophytes</taxon>
        <taxon>Ulvophyceae</taxon>
        <taxon>TCBD clade</taxon>
        <taxon>Bryopsidales</taxon>
        <taxon>Ostreobineae</taxon>
        <taxon>Ostreobiaceae</taxon>
        <taxon>Ostreobium</taxon>
    </lineage>
</organism>
<keyword evidence="3" id="KW-1185">Reference proteome</keyword>
<sequence>MAADGVATAPRLGWAQPGARSHHPPLGAVRDGPLRAHVASQVLLLLQLKGHGGRDGELSGLVARLEEALYRTARSLEEYADGRTLEGRLRRVAEALLRRARRAEAKSGGESDGSGSELLGGPVVE</sequence>
<feature type="compositionally biased region" description="Basic and acidic residues" evidence="1">
    <location>
        <begin position="100"/>
        <end position="109"/>
    </location>
</feature>
<feature type="region of interest" description="Disordered" evidence="1">
    <location>
        <begin position="100"/>
        <end position="125"/>
    </location>
</feature>
<evidence type="ECO:0000313" key="3">
    <source>
        <dbReference type="Proteomes" id="UP000708148"/>
    </source>
</evidence>
<protein>
    <submittedName>
        <fullName evidence="2">Uncharacterized protein</fullName>
    </submittedName>
</protein>
<evidence type="ECO:0000256" key="1">
    <source>
        <dbReference type="SAM" id="MobiDB-lite"/>
    </source>
</evidence>
<proteinExistence type="predicted"/>
<name>A0A8S1J1H9_9CHLO</name>
<dbReference type="Proteomes" id="UP000708148">
    <property type="component" value="Unassembled WGS sequence"/>
</dbReference>
<dbReference type="AlphaFoldDB" id="A0A8S1J1H9"/>
<feature type="compositionally biased region" description="Low complexity" evidence="1">
    <location>
        <begin position="113"/>
        <end position="125"/>
    </location>
</feature>
<comment type="caution">
    <text evidence="2">The sequence shown here is derived from an EMBL/GenBank/DDBJ whole genome shotgun (WGS) entry which is preliminary data.</text>
</comment>
<dbReference type="EMBL" id="CAJHUC010000652">
    <property type="protein sequence ID" value="CAD7697408.1"/>
    <property type="molecule type" value="Genomic_DNA"/>
</dbReference>